<dbReference type="InterPro" id="IPR000782">
    <property type="entry name" value="FAS1_domain"/>
</dbReference>
<organism evidence="2 3">
    <name type="scientific">Aplysia californica</name>
    <name type="common">California sea hare</name>
    <dbReference type="NCBI Taxonomy" id="6500"/>
    <lineage>
        <taxon>Eukaryota</taxon>
        <taxon>Metazoa</taxon>
        <taxon>Spiralia</taxon>
        <taxon>Lophotrochozoa</taxon>
        <taxon>Mollusca</taxon>
        <taxon>Gastropoda</taxon>
        <taxon>Heterobranchia</taxon>
        <taxon>Euthyneura</taxon>
        <taxon>Tectipleura</taxon>
        <taxon>Aplysiida</taxon>
        <taxon>Aplysioidea</taxon>
        <taxon>Aplysiidae</taxon>
        <taxon>Aplysia</taxon>
    </lineage>
</organism>
<evidence type="ECO:0000313" key="3">
    <source>
        <dbReference type="RefSeq" id="XP_035827243.1"/>
    </source>
</evidence>
<reference evidence="3" key="1">
    <citation type="submission" date="2025-08" db="UniProtKB">
        <authorList>
            <consortium name="RefSeq"/>
        </authorList>
    </citation>
    <scope>IDENTIFICATION</scope>
</reference>
<dbReference type="SUPFAM" id="SSF82153">
    <property type="entry name" value="FAS1 domain"/>
    <property type="match status" value="1"/>
</dbReference>
<dbReference type="SMART" id="SM00554">
    <property type="entry name" value="FAS1"/>
    <property type="match status" value="1"/>
</dbReference>
<name>A0ABM1VXV0_APLCA</name>
<dbReference type="PROSITE" id="PS50213">
    <property type="entry name" value="FAS1"/>
    <property type="match status" value="1"/>
</dbReference>
<dbReference type="RefSeq" id="XP_035827243.1">
    <property type="nucleotide sequence ID" value="XM_035971350.1"/>
</dbReference>
<dbReference type="Gene3D" id="2.30.180.10">
    <property type="entry name" value="FAS1 domain"/>
    <property type="match status" value="1"/>
</dbReference>
<dbReference type="GeneID" id="118477122"/>
<proteinExistence type="predicted"/>
<dbReference type="Pfam" id="PF02469">
    <property type="entry name" value="Fasciclin"/>
    <property type="match status" value="1"/>
</dbReference>
<accession>A0ABM1VXV0</accession>
<protein>
    <submittedName>
        <fullName evidence="3">Uncharacterized protein LOC118477122</fullName>
    </submittedName>
</protein>
<keyword evidence="2" id="KW-1185">Reference proteome</keyword>
<feature type="domain" description="FAS1" evidence="1">
    <location>
        <begin position="1"/>
        <end position="89"/>
    </location>
</feature>
<evidence type="ECO:0000313" key="2">
    <source>
        <dbReference type="Proteomes" id="UP000694888"/>
    </source>
</evidence>
<sequence length="124" mass="13638">MKIPQADFEDLKADTQRLTELLQYHATTDMGFHTNGRANDLVLTSLHNNLPIRINIYGLLHVYAAEGKNITERDLRASNGYVQGLDDLMIPPTGDVVDILSGMDKTKTLSSLIVATGLDAVIRS</sequence>
<dbReference type="InterPro" id="IPR036378">
    <property type="entry name" value="FAS1_dom_sf"/>
</dbReference>
<evidence type="ECO:0000259" key="1">
    <source>
        <dbReference type="PROSITE" id="PS50213"/>
    </source>
</evidence>
<gene>
    <name evidence="3" type="primary">LOC118477122</name>
</gene>
<dbReference type="Proteomes" id="UP000694888">
    <property type="component" value="Unplaced"/>
</dbReference>